<dbReference type="Proteomes" id="UP000054047">
    <property type="component" value="Unassembled WGS sequence"/>
</dbReference>
<sequence>MAFSGRCLLVSVSPMTSYWIFLACIIKSSMEASDASVRALKYASHGGKIEDPFGENGRCDNVTKDTHSLTSCLSQMGVGMGVGIKSLQSEVDYAENLCSQQHSQTDRKATLLAV</sequence>
<evidence type="ECO:0000313" key="1">
    <source>
        <dbReference type="EMBL" id="KIH46400.1"/>
    </source>
</evidence>
<gene>
    <name evidence="1" type="ORF">ANCDUO_23549</name>
</gene>
<dbReference type="PROSITE" id="PS51257">
    <property type="entry name" value="PROKAR_LIPOPROTEIN"/>
    <property type="match status" value="1"/>
</dbReference>
<dbReference type="EMBL" id="KN769362">
    <property type="protein sequence ID" value="KIH46400.1"/>
    <property type="molecule type" value="Genomic_DNA"/>
</dbReference>
<dbReference type="OrthoDB" id="5888618at2759"/>
<protein>
    <submittedName>
        <fullName evidence="1">Uncharacterized protein</fullName>
    </submittedName>
</protein>
<dbReference type="AlphaFoldDB" id="A0A0C2FD03"/>
<name>A0A0C2FD03_9BILA</name>
<proteinExistence type="predicted"/>
<accession>A0A0C2FD03</accession>
<keyword evidence="2" id="KW-1185">Reference proteome</keyword>
<evidence type="ECO:0000313" key="2">
    <source>
        <dbReference type="Proteomes" id="UP000054047"/>
    </source>
</evidence>
<organism evidence="1 2">
    <name type="scientific">Ancylostoma duodenale</name>
    <dbReference type="NCBI Taxonomy" id="51022"/>
    <lineage>
        <taxon>Eukaryota</taxon>
        <taxon>Metazoa</taxon>
        <taxon>Ecdysozoa</taxon>
        <taxon>Nematoda</taxon>
        <taxon>Chromadorea</taxon>
        <taxon>Rhabditida</taxon>
        <taxon>Rhabditina</taxon>
        <taxon>Rhabditomorpha</taxon>
        <taxon>Strongyloidea</taxon>
        <taxon>Ancylostomatidae</taxon>
        <taxon>Ancylostomatinae</taxon>
        <taxon>Ancylostoma</taxon>
    </lineage>
</organism>
<reference evidence="1 2" key="1">
    <citation type="submission" date="2013-12" db="EMBL/GenBank/DDBJ databases">
        <title>Draft genome of the parsitic nematode Ancylostoma duodenale.</title>
        <authorList>
            <person name="Mitreva M."/>
        </authorList>
    </citation>
    <scope>NUCLEOTIDE SEQUENCE [LARGE SCALE GENOMIC DNA]</scope>
    <source>
        <strain evidence="1 2">Zhejiang</strain>
    </source>
</reference>